<evidence type="ECO:0000256" key="6">
    <source>
        <dbReference type="SAM" id="Phobius"/>
    </source>
</evidence>
<dbReference type="GO" id="GO:0005886">
    <property type="term" value="C:plasma membrane"/>
    <property type="evidence" value="ECO:0007669"/>
    <property type="project" value="UniProtKB-SubCell"/>
</dbReference>
<dbReference type="GO" id="GO:0015658">
    <property type="term" value="F:branched-chain amino acid transmembrane transporter activity"/>
    <property type="evidence" value="ECO:0007669"/>
    <property type="project" value="InterPro"/>
</dbReference>
<comment type="subcellular location">
    <subcellularLocation>
        <location evidence="1">Cell membrane</location>
        <topology evidence="1">Multi-pass membrane protein</topology>
    </subcellularLocation>
</comment>
<protein>
    <submittedName>
        <fullName evidence="7">Uncharacterized protein</fullName>
    </submittedName>
</protein>
<dbReference type="InterPro" id="IPR001851">
    <property type="entry name" value="ABC_transp_permease"/>
</dbReference>
<keyword evidence="5 6" id="KW-0472">Membrane</keyword>
<gene>
    <name evidence="7" type="ORF">LCGC14_2879200</name>
</gene>
<dbReference type="PANTHER" id="PTHR30482">
    <property type="entry name" value="HIGH-AFFINITY BRANCHED-CHAIN AMINO ACID TRANSPORT SYSTEM PERMEASE"/>
    <property type="match status" value="1"/>
</dbReference>
<comment type="caution">
    <text evidence="7">The sequence shown here is derived from an EMBL/GenBank/DDBJ whole genome shotgun (WGS) entry which is preliminary data.</text>
</comment>
<organism evidence="7">
    <name type="scientific">marine sediment metagenome</name>
    <dbReference type="NCBI Taxonomy" id="412755"/>
    <lineage>
        <taxon>unclassified sequences</taxon>
        <taxon>metagenomes</taxon>
        <taxon>ecological metagenomes</taxon>
    </lineage>
</organism>
<name>A0A0F8Y0W9_9ZZZZ</name>
<dbReference type="InterPro" id="IPR022385">
    <property type="entry name" value="Rhs_assc_core"/>
</dbReference>
<evidence type="ECO:0000256" key="2">
    <source>
        <dbReference type="ARBA" id="ARBA00022475"/>
    </source>
</evidence>
<sequence length="391" mass="42299">CVFLLRQVAQSPFGYTLRLIRDNEERARFLGVNVILTKLVAFVIAGTVAGVGGIILDEHDQVVSQLISLPGGLHVSVNADNNPLWSYPNQAGHLWWSANAQGFPAETRPVYYSPDGESLTSNEALDPLDPNQGSGWKMLSNGKTIAVSTPLIEFGSRVYVPALGAFTTSDPVPLGGITPYVFANNDGINNIDPDGMTSFHDIATRPDVELGVTIGLTIGMGLAMAMGMPWLAFGFQFALTAYDIYLTAYYFAEGDYITGVMYAVSAGLSLISLAGTARLGMRSNITYYIKTRHRLGTEIIEKNLRYGLRKNSTGGNSRISYRKLVRAQRSSSIGSSATEISPTSPLGVLIAGTTYPGRAIYQGGRLPFLSLGMGPSIAEYAWWGHQYIRYG</sequence>
<accession>A0A0F8Y0W9</accession>
<feature type="non-terminal residue" evidence="7">
    <location>
        <position position="391"/>
    </location>
</feature>
<evidence type="ECO:0000313" key="7">
    <source>
        <dbReference type="EMBL" id="KKK74893.1"/>
    </source>
</evidence>
<reference evidence="7" key="1">
    <citation type="journal article" date="2015" name="Nature">
        <title>Complex archaea that bridge the gap between prokaryotes and eukaryotes.</title>
        <authorList>
            <person name="Spang A."/>
            <person name="Saw J.H."/>
            <person name="Jorgensen S.L."/>
            <person name="Zaremba-Niedzwiedzka K."/>
            <person name="Martijn J."/>
            <person name="Lind A.E."/>
            <person name="van Eijk R."/>
            <person name="Schleper C."/>
            <person name="Guy L."/>
            <person name="Ettema T.J."/>
        </authorList>
    </citation>
    <scope>NUCLEOTIDE SEQUENCE</scope>
</reference>
<dbReference type="Pfam" id="PF02653">
    <property type="entry name" value="BPD_transp_2"/>
    <property type="match status" value="1"/>
</dbReference>
<evidence type="ECO:0000256" key="3">
    <source>
        <dbReference type="ARBA" id="ARBA00022692"/>
    </source>
</evidence>
<evidence type="ECO:0000256" key="4">
    <source>
        <dbReference type="ARBA" id="ARBA00022989"/>
    </source>
</evidence>
<dbReference type="PANTHER" id="PTHR30482:SF17">
    <property type="entry name" value="ABC TRANSPORTER ATP-BINDING PROTEIN"/>
    <property type="match status" value="1"/>
</dbReference>
<dbReference type="EMBL" id="LAZR01056106">
    <property type="protein sequence ID" value="KKK74893.1"/>
    <property type="molecule type" value="Genomic_DNA"/>
</dbReference>
<feature type="non-terminal residue" evidence="7">
    <location>
        <position position="1"/>
    </location>
</feature>
<feature type="transmembrane region" description="Helical" evidence="6">
    <location>
        <begin position="35"/>
        <end position="56"/>
    </location>
</feature>
<dbReference type="AlphaFoldDB" id="A0A0F8Y0W9"/>
<evidence type="ECO:0000256" key="5">
    <source>
        <dbReference type="ARBA" id="ARBA00023136"/>
    </source>
</evidence>
<keyword evidence="4 6" id="KW-1133">Transmembrane helix</keyword>
<feature type="transmembrane region" description="Helical" evidence="6">
    <location>
        <begin position="257"/>
        <end position="280"/>
    </location>
</feature>
<dbReference type="Gene3D" id="2.180.10.10">
    <property type="entry name" value="RHS repeat-associated core"/>
    <property type="match status" value="1"/>
</dbReference>
<evidence type="ECO:0000256" key="1">
    <source>
        <dbReference type="ARBA" id="ARBA00004651"/>
    </source>
</evidence>
<dbReference type="InterPro" id="IPR043428">
    <property type="entry name" value="LivM-like"/>
</dbReference>
<keyword evidence="2" id="KW-1003">Cell membrane</keyword>
<keyword evidence="3 6" id="KW-0812">Transmembrane</keyword>
<proteinExistence type="predicted"/>
<dbReference type="NCBIfam" id="TIGR03696">
    <property type="entry name" value="Rhs_assc_core"/>
    <property type="match status" value="1"/>
</dbReference>